<protein>
    <submittedName>
        <fullName evidence="1">Uncharacterized protein</fullName>
    </submittedName>
</protein>
<evidence type="ECO:0000313" key="1">
    <source>
        <dbReference type="EMBL" id="HFH28901.1"/>
    </source>
</evidence>
<dbReference type="EMBL" id="DSVL01000158">
    <property type="protein sequence ID" value="HFH28901.1"/>
    <property type="molecule type" value="Genomic_DNA"/>
</dbReference>
<name>A0A7C3IH35_9SPIR</name>
<reference evidence="1" key="1">
    <citation type="journal article" date="2020" name="mSystems">
        <title>Genome- and Community-Level Interaction Insights into Carbon Utilization and Element Cycling Functions of Hydrothermarchaeota in Hydrothermal Sediment.</title>
        <authorList>
            <person name="Zhou Z."/>
            <person name="Liu Y."/>
            <person name="Xu W."/>
            <person name="Pan J."/>
            <person name="Luo Z.H."/>
            <person name="Li M."/>
        </authorList>
    </citation>
    <scope>NUCLEOTIDE SEQUENCE [LARGE SCALE GENOMIC DNA]</scope>
    <source>
        <strain evidence="1">SpSt-503</strain>
    </source>
</reference>
<gene>
    <name evidence="1" type="ORF">ENS59_05230</name>
</gene>
<organism evidence="1">
    <name type="scientific">Gracilinema caldarium</name>
    <dbReference type="NCBI Taxonomy" id="215591"/>
    <lineage>
        <taxon>Bacteria</taxon>
        <taxon>Pseudomonadati</taxon>
        <taxon>Spirochaetota</taxon>
        <taxon>Spirochaetia</taxon>
        <taxon>Spirochaetales</taxon>
        <taxon>Breznakiellaceae</taxon>
        <taxon>Gracilinema</taxon>
    </lineage>
</organism>
<accession>A0A7C3IH35</accession>
<comment type="caution">
    <text evidence="1">The sequence shown here is derived from an EMBL/GenBank/DDBJ whole genome shotgun (WGS) entry which is preliminary data.</text>
</comment>
<dbReference type="AlphaFoldDB" id="A0A7C3IH35"/>
<proteinExistence type="predicted"/>
<sequence>MSTQEVPLVPTQEQGGGQVNPSFWIGAQAVQSFGYNLETGAFGLRNHSDDTWASFNFAFVDSKYGDPKHIEFSGDPKGWTGRIRLRNYTYRINSWTSTPEVNLPSWIAEVQGQGFHIGMFSQAGSYIEPTSATSNGPSPKLSTANMVLYFNNPNALDADYYAALDPTTAVTYTGSGLVYFGYEKKNLFKAYLSVVSEGNVNANFTNGNNDGWAGALDAYLTPFGEEASNKQPLAPRIAFNAVKGVNYTQNPLGFGLKAELPIYLAKTYSLIPVAAFQGKLEETTNNFAWTTGGGLIFKFSNAIFVDDDWGELKTSPNTEFFNYTYENSKILKYSYAQVYASYSETNDLDIAVKIEEPDGAAGFDKNLGAMLEVRLNNVLNYNNAPLTWSAIGRLSYELMNNTVIPYIRSYLDSNSVLKLRTGAQIGGIIPNTGFELAYTSRNLNQGASSNAASDKFDKGRIEFITIIKTDSGRVLTPKRMSDLNY</sequence>